<proteinExistence type="predicted"/>
<reference evidence="1 2" key="1">
    <citation type="submission" date="2018-08" db="EMBL/GenBank/DDBJ databases">
        <title>Bacillus chawlae sp. nov., Bacillus glennii sp. nov., and Bacillus saganii sp. nov. Isolated from the Vehicle Assembly Building at Kennedy Space Center where the Viking Spacecraft were Assembled.</title>
        <authorList>
            <person name="Seuylemezian A."/>
            <person name="Vaishampayan P."/>
        </authorList>
    </citation>
    <scope>NUCLEOTIDE SEQUENCE [LARGE SCALE GENOMIC DNA]</scope>
    <source>
        <strain evidence="1 2">V44-8</strain>
    </source>
</reference>
<evidence type="ECO:0000313" key="2">
    <source>
        <dbReference type="Proteomes" id="UP000262939"/>
    </source>
</evidence>
<sequence length="89" mass="10205">MKEADWFNEPEKTPSASLYKITAANADQKKITNHPEGFSDENPIYNANLLTWLRKSKGLTNSDVWTADTECNDAKPWIQETKSYAIFHK</sequence>
<name>A0A372L6T6_9BACI</name>
<dbReference type="AlphaFoldDB" id="A0A372L6T6"/>
<gene>
    <name evidence="1" type="ORF">D0466_19930</name>
</gene>
<dbReference type="Proteomes" id="UP000262939">
    <property type="component" value="Unassembled WGS sequence"/>
</dbReference>
<dbReference type="OrthoDB" id="9774911at2"/>
<dbReference type="EMBL" id="QVTD01000021">
    <property type="protein sequence ID" value="RFU60853.1"/>
    <property type="molecule type" value="Genomic_DNA"/>
</dbReference>
<keyword evidence="2" id="KW-1185">Reference proteome</keyword>
<protein>
    <submittedName>
        <fullName evidence="1">Uncharacterized protein</fullName>
    </submittedName>
</protein>
<evidence type="ECO:0000313" key="1">
    <source>
        <dbReference type="EMBL" id="RFU60853.1"/>
    </source>
</evidence>
<accession>A0A372L6T6</accession>
<dbReference type="RefSeq" id="WP_117324268.1">
    <property type="nucleotide sequence ID" value="NZ_QVTD01000021.1"/>
</dbReference>
<organism evidence="1 2">
    <name type="scientific">Peribacillus glennii</name>
    <dbReference type="NCBI Taxonomy" id="2303991"/>
    <lineage>
        <taxon>Bacteria</taxon>
        <taxon>Bacillati</taxon>
        <taxon>Bacillota</taxon>
        <taxon>Bacilli</taxon>
        <taxon>Bacillales</taxon>
        <taxon>Bacillaceae</taxon>
        <taxon>Peribacillus</taxon>
    </lineage>
</organism>
<comment type="caution">
    <text evidence="1">The sequence shown here is derived from an EMBL/GenBank/DDBJ whole genome shotgun (WGS) entry which is preliminary data.</text>
</comment>